<evidence type="ECO:0000256" key="2">
    <source>
        <dbReference type="ARBA" id="ARBA00023015"/>
    </source>
</evidence>
<keyword evidence="3" id="KW-0238">DNA-binding</keyword>
<dbReference type="GO" id="GO:0000976">
    <property type="term" value="F:transcription cis-regulatory region binding"/>
    <property type="evidence" value="ECO:0007669"/>
    <property type="project" value="TreeGrafter"/>
</dbReference>
<accession>A0A1W1BFP9</accession>
<sequence length="297" mass="34304">MKILIIENEVYLAQSIATKLGEIGHICEMCTSTKDAIRSNNYDVVLLSTNINGQDFIPVIETFKSSIIILMISYISNDTVAKPLAAGAKDYILKPFMIEELIRKINHYQDYEKLKRRTAAYEKYLTHTFLNAQHEKSLDNVELPLFVSSSFQKYSDAFAFEYAQKNDLPIHFITLSNSKSLAEVELLPQNTLIYVIDFQVLKKNDKKQFCELIAGKQAIISSTEKIDIEEVAHPILEIKNEKNVFDKGEILPIEDYVKFIVLNYQDKYPDTELSKKLGISRKSLWEKRKKYDIIKKK</sequence>
<dbReference type="SUPFAM" id="SSF52172">
    <property type="entry name" value="CheY-like"/>
    <property type="match status" value="1"/>
</dbReference>
<keyword evidence="1" id="KW-0902">Two-component regulatory system</keyword>
<evidence type="ECO:0000256" key="1">
    <source>
        <dbReference type="ARBA" id="ARBA00023012"/>
    </source>
</evidence>
<evidence type="ECO:0000256" key="4">
    <source>
        <dbReference type="ARBA" id="ARBA00023163"/>
    </source>
</evidence>
<proteinExistence type="predicted"/>
<dbReference type="Pfam" id="PF00072">
    <property type="entry name" value="Response_reg"/>
    <property type="match status" value="1"/>
</dbReference>
<feature type="domain" description="Response regulatory" evidence="5">
    <location>
        <begin position="2"/>
        <end position="109"/>
    </location>
</feature>
<keyword evidence="2" id="KW-0805">Transcription regulation</keyword>
<dbReference type="InterPro" id="IPR011006">
    <property type="entry name" value="CheY-like_superfamily"/>
</dbReference>
<dbReference type="PROSITE" id="PS50110">
    <property type="entry name" value="RESPONSE_REGULATORY"/>
    <property type="match status" value="1"/>
</dbReference>
<keyword evidence="4" id="KW-0804">Transcription</keyword>
<dbReference type="PANTHER" id="PTHR48111">
    <property type="entry name" value="REGULATOR OF RPOS"/>
    <property type="match status" value="1"/>
</dbReference>
<evidence type="ECO:0000259" key="5">
    <source>
        <dbReference type="PROSITE" id="PS50110"/>
    </source>
</evidence>
<dbReference type="GO" id="GO:0000156">
    <property type="term" value="F:phosphorelay response regulator activity"/>
    <property type="evidence" value="ECO:0007669"/>
    <property type="project" value="TreeGrafter"/>
</dbReference>
<dbReference type="EMBL" id="FPHF01000018">
    <property type="protein sequence ID" value="SFV52366.1"/>
    <property type="molecule type" value="Genomic_DNA"/>
</dbReference>
<dbReference type="GO" id="GO:0032993">
    <property type="term" value="C:protein-DNA complex"/>
    <property type="evidence" value="ECO:0007669"/>
    <property type="project" value="TreeGrafter"/>
</dbReference>
<organism evidence="6">
    <name type="scientific">hydrothermal vent metagenome</name>
    <dbReference type="NCBI Taxonomy" id="652676"/>
    <lineage>
        <taxon>unclassified sequences</taxon>
        <taxon>metagenomes</taxon>
        <taxon>ecological metagenomes</taxon>
    </lineage>
</organism>
<evidence type="ECO:0000256" key="3">
    <source>
        <dbReference type="ARBA" id="ARBA00023125"/>
    </source>
</evidence>
<dbReference type="Gene3D" id="3.40.50.2300">
    <property type="match status" value="1"/>
</dbReference>
<gene>
    <name evidence="6" type="ORF">MNB_SM-4-143</name>
</gene>
<dbReference type="GO" id="GO:0006355">
    <property type="term" value="P:regulation of DNA-templated transcription"/>
    <property type="evidence" value="ECO:0007669"/>
    <property type="project" value="TreeGrafter"/>
</dbReference>
<protein>
    <submittedName>
        <fullName evidence="6">Possible two-component regulator</fullName>
    </submittedName>
</protein>
<name>A0A1W1BFP9_9ZZZZ</name>
<dbReference type="GO" id="GO:0005829">
    <property type="term" value="C:cytosol"/>
    <property type="evidence" value="ECO:0007669"/>
    <property type="project" value="TreeGrafter"/>
</dbReference>
<reference evidence="6" key="1">
    <citation type="submission" date="2016-10" db="EMBL/GenBank/DDBJ databases">
        <authorList>
            <person name="de Groot N.N."/>
        </authorList>
    </citation>
    <scope>NUCLEOTIDE SEQUENCE</scope>
</reference>
<evidence type="ECO:0000313" key="6">
    <source>
        <dbReference type="EMBL" id="SFV52366.1"/>
    </source>
</evidence>
<dbReference type="AlphaFoldDB" id="A0A1W1BFP9"/>
<dbReference type="SMART" id="SM00448">
    <property type="entry name" value="REC"/>
    <property type="match status" value="1"/>
</dbReference>
<dbReference type="PANTHER" id="PTHR48111:SF22">
    <property type="entry name" value="REGULATOR OF RPOS"/>
    <property type="match status" value="1"/>
</dbReference>
<dbReference type="InterPro" id="IPR001789">
    <property type="entry name" value="Sig_transdc_resp-reg_receiver"/>
</dbReference>
<dbReference type="InterPro" id="IPR039420">
    <property type="entry name" value="WalR-like"/>
</dbReference>